<keyword evidence="2 4" id="KW-0472">Membrane</keyword>
<dbReference type="PANTHER" id="PTHR30329">
    <property type="entry name" value="STATOR ELEMENT OF FLAGELLAR MOTOR COMPLEX"/>
    <property type="match status" value="1"/>
</dbReference>
<dbReference type="PRINTS" id="PR01021">
    <property type="entry name" value="OMPADOMAIN"/>
</dbReference>
<keyword evidence="3" id="KW-0998">Cell outer membrane</keyword>
<evidence type="ECO:0000313" key="8">
    <source>
        <dbReference type="Proteomes" id="UP001497045"/>
    </source>
</evidence>
<feature type="signal peptide" evidence="5">
    <location>
        <begin position="1"/>
        <end position="27"/>
    </location>
</feature>
<comment type="subcellular location">
    <subcellularLocation>
        <location evidence="1">Cell outer membrane</location>
    </subcellularLocation>
</comment>
<proteinExistence type="predicted"/>
<evidence type="ECO:0000259" key="6">
    <source>
        <dbReference type="PROSITE" id="PS51123"/>
    </source>
</evidence>
<protein>
    <submittedName>
        <fullName evidence="7">OmpA family protein</fullName>
    </submittedName>
</protein>
<evidence type="ECO:0000256" key="2">
    <source>
        <dbReference type="ARBA" id="ARBA00023136"/>
    </source>
</evidence>
<reference evidence="7 8" key="1">
    <citation type="submission" date="2024-04" db="EMBL/GenBank/DDBJ databases">
        <title>Aurantiacibacter sp. DGU6 16S ribosomal RNA gene Genome sequencing and assembly.</title>
        <authorList>
            <person name="Park S."/>
        </authorList>
    </citation>
    <scope>NUCLEOTIDE SEQUENCE [LARGE SCALE GENOMIC DNA]</scope>
    <source>
        <strain evidence="7 8">DGU6</strain>
    </source>
</reference>
<dbReference type="PANTHER" id="PTHR30329:SF21">
    <property type="entry name" value="LIPOPROTEIN YIAD-RELATED"/>
    <property type="match status" value="1"/>
</dbReference>
<accession>A0ABU9IDT4</accession>
<feature type="domain" description="OmpA-like" evidence="6">
    <location>
        <begin position="176"/>
        <end position="295"/>
    </location>
</feature>
<dbReference type="Proteomes" id="UP001497045">
    <property type="component" value="Unassembled WGS sequence"/>
</dbReference>
<evidence type="ECO:0000256" key="3">
    <source>
        <dbReference type="ARBA" id="ARBA00023237"/>
    </source>
</evidence>
<keyword evidence="8" id="KW-1185">Reference proteome</keyword>
<gene>
    <name evidence="7" type="ORF">AAEO60_07900</name>
</gene>
<sequence>MRIISSKPIALGLFAALAVPATTSLSAQEVEPTAASSDINVYGEVPSDLSGMMAGPDIEGMISQRRGNTLMVTAADGTTSEVRLSSATDIKARGGFLGLGRSERGADALMNGLPVSVQTVQWGSSLVASEVRFSNEDQEVAAMIHGGTNQRFVSAETAIEENAAATEALRGRVADIDNYIIRASTNVYFDTGRHTVSARDRAELCRIAEEAENTDNALLLVVGYTDDVGDYDYNQELSERRAGRVVNVLQQDCGWAPWRMLTPTGMAEADPTADNTTEAGRAQNRRVAVNILVSKAVDGLGG</sequence>
<evidence type="ECO:0000256" key="4">
    <source>
        <dbReference type="PROSITE-ProRule" id="PRU00473"/>
    </source>
</evidence>
<dbReference type="SUPFAM" id="SSF103088">
    <property type="entry name" value="OmpA-like"/>
    <property type="match status" value="1"/>
</dbReference>
<evidence type="ECO:0000256" key="1">
    <source>
        <dbReference type="ARBA" id="ARBA00004442"/>
    </source>
</evidence>
<dbReference type="InterPro" id="IPR006664">
    <property type="entry name" value="OMP_bac"/>
</dbReference>
<evidence type="ECO:0000313" key="7">
    <source>
        <dbReference type="EMBL" id="MEL1250590.1"/>
    </source>
</evidence>
<dbReference type="CDD" id="cd07185">
    <property type="entry name" value="OmpA_C-like"/>
    <property type="match status" value="1"/>
</dbReference>
<dbReference type="InterPro" id="IPR006665">
    <property type="entry name" value="OmpA-like"/>
</dbReference>
<evidence type="ECO:0000256" key="5">
    <source>
        <dbReference type="SAM" id="SignalP"/>
    </source>
</evidence>
<dbReference type="EMBL" id="JBBYHV010000001">
    <property type="protein sequence ID" value="MEL1250590.1"/>
    <property type="molecule type" value="Genomic_DNA"/>
</dbReference>
<comment type="caution">
    <text evidence="7">The sequence shown here is derived from an EMBL/GenBank/DDBJ whole genome shotgun (WGS) entry which is preliminary data.</text>
</comment>
<organism evidence="7 8">
    <name type="scientific">Aurantiacibacter gilvus</name>
    <dbReference type="NCBI Taxonomy" id="3139141"/>
    <lineage>
        <taxon>Bacteria</taxon>
        <taxon>Pseudomonadati</taxon>
        <taxon>Pseudomonadota</taxon>
        <taxon>Alphaproteobacteria</taxon>
        <taxon>Sphingomonadales</taxon>
        <taxon>Erythrobacteraceae</taxon>
        <taxon>Aurantiacibacter</taxon>
    </lineage>
</organism>
<keyword evidence="5" id="KW-0732">Signal</keyword>
<dbReference type="Pfam" id="PF00691">
    <property type="entry name" value="OmpA"/>
    <property type="match status" value="1"/>
</dbReference>
<feature type="chain" id="PRO_5046395358" evidence="5">
    <location>
        <begin position="28"/>
        <end position="302"/>
    </location>
</feature>
<dbReference type="InterPro" id="IPR036737">
    <property type="entry name" value="OmpA-like_sf"/>
</dbReference>
<dbReference type="InterPro" id="IPR050330">
    <property type="entry name" value="Bact_OuterMem_StrucFunc"/>
</dbReference>
<dbReference type="PROSITE" id="PS51123">
    <property type="entry name" value="OMPA_2"/>
    <property type="match status" value="1"/>
</dbReference>
<name>A0ABU9IDT4_9SPHN</name>
<dbReference type="RefSeq" id="WP_341673107.1">
    <property type="nucleotide sequence ID" value="NZ_JBBYHV010000001.1"/>
</dbReference>
<dbReference type="Gene3D" id="3.30.1330.60">
    <property type="entry name" value="OmpA-like domain"/>
    <property type="match status" value="1"/>
</dbReference>